<gene>
    <name evidence="3" type="ORF">Agabi119p4_1165</name>
</gene>
<dbReference type="Proteomes" id="UP000629468">
    <property type="component" value="Unassembled WGS sequence"/>
</dbReference>
<evidence type="ECO:0000259" key="2">
    <source>
        <dbReference type="PROSITE" id="PS51745"/>
    </source>
</evidence>
<dbReference type="SUPFAM" id="SSF81383">
    <property type="entry name" value="F-box domain"/>
    <property type="match status" value="1"/>
</dbReference>
<dbReference type="Pfam" id="PF00564">
    <property type="entry name" value="PB1"/>
    <property type="match status" value="1"/>
</dbReference>
<sequence length="1292" mass="144457">MPTHFKLKFDSLTRRATFAHHPSWGQLSAKVASLFSIPQHQVAVTYVDADDEEITLSTEEELQDYYQSSLPGDSFKLSVRDLSRRNQSPEQPALRNTFGQFPDLDIPGLSEWHSVNNVPSLEEILGHTSEVRSAYLETVPSEASKAPEDNGSEISEQYIPTQDKGKGIARSHSSMSSTRSLLAEDAGDKYPVHVYDVSGHQPSSDPYAFESGPAAAQSTPRVSASLLDQIDATPKNKSLDVDDPPLPSFDSSPSAEPSAQTSASLARDVASFLNIFSNIVSSHPEIGDSLRTIARNTTNGTYWAAHRDAISQAASEFQRNTGNMAEEGRRMAETEAGRRIAEALSSVLSIFSQAPQATTTSDTKNAAAAPDEPTPQSAESMIPADTPSMPGAFSSADFDSRFGGPFPFPGRRWTAGASMPPNSALRGGNPPPWAWQPHLGSHVNATGDDGPSSHFTNAFAPVASAETAPKPKPEMSVDHEENERPSPQDLKAKVEEAKRAYKAEKERYRKDRDERRKGKEQSTANDLTTAESIPEIAQIASNARHDFPRFDIVNVTGSTPQRHNSHPGHTPRLPERPSDDLFTRAVNRISRRLADMGFTEISHPDLPEKIRNYLPADGAIARESEDDIVTSLLEAMLTAPRSPVASGSSEVPGGWAVPITYTPSYRQFQTLLATEVQTGDITIRSPIFHPAPTPPNPFPSSLNVPIDHLVQRISEPSAIRSYLLSFPGSRLVDELEELLRDFPIRQIHGKLRSAEEWRNVSKRIYTEVVLPWTPHILTLHELFRYRRDMKRRLAVIYLLEEAVKRLQPLLHVPLTEMIIMARLDYAARFGRLFRMNELPVEIQSIIFHYVVWSANDPQECTRNRLAVGSTCRLWRRLVVGDPTLWNSLCYRVDSPEQIAFSKLMVERCGAAPIDIRLRDSEEKPLTQEDMDDILDHLSPRRSQLRTLRVAVQDWEAGLTLLRWLQAYGTQKIPSILKRLEVHRLGPPYVQLGPDQPLSSSSLRPFPLLGGVLVPSLRCFAISGLHIDWTRTTLKNLSTLDIRRVPLESAPDMDRFRDILLGCPCLDRLVLHGAGPKWRPPAELQPPVTLHRLKTLILADFALNYAQFVLSILLAPNVKELALYGFTGEDYTTLFEQLTGLFTKVRLLTMVSIELPEEDHGAQALVRLFASMPKVKFLRVSKISESFWNAFHFDPKTLDEYPNLTDNFKITDSTHILFPKLSSLDVNCSPWSSLCKFLTLRRHVGYGVDKVYVAQPYWMELSNSERHVLRQLTSTLLPHSHPSKLFDEEQTLE</sequence>
<dbReference type="InterPro" id="IPR036047">
    <property type="entry name" value="F-box-like_dom_sf"/>
</dbReference>
<dbReference type="SUPFAM" id="SSF52047">
    <property type="entry name" value="RNI-like"/>
    <property type="match status" value="1"/>
</dbReference>
<comment type="caution">
    <text evidence="3">The sequence shown here is derived from an EMBL/GenBank/DDBJ whole genome shotgun (WGS) entry which is preliminary data.</text>
</comment>
<feature type="compositionally biased region" description="Basic and acidic residues" evidence="1">
    <location>
        <begin position="469"/>
        <end position="520"/>
    </location>
</feature>
<feature type="region of interest" description="Disordered" evidence="1">
    <location>
        <begin position="557"/>
        <end position="578"/>
    </location>
</feature>
<dbReference type="InterPro" id="IPR032675">
    <property type="entry name" value="LRR_dom_sf"/>
</dbReference>
<feature type="compositionally biased region" description="Polar residues" evidence="1">
    <location>
        <begin position="355"/>
        <end position="364"/>
    </location>
</feature>
<dbReference type="Gene3D" id="3.10.20.90">
    <property type="entry name" value="Phosphatidylinositol 3-kinase Catalytic Subunit, Chain A, domain 1"/>
    <property type="match status" value="1"/>
</dbReference>
<dbReference type="PROSITE" id="PS51745">
    <property type="entry name" value="PB1"/>
    <property type="match status" value="1"/>
</dbReference>
<feature type="region of interest" description="Disordered" evidence="1">
    <location>
        <begin position="139"/>
        <end position="181"/>
    </location>
</feature>
<dbReference type="Pfam" id="PF12937">
    <property type="entry name" value="F-box-like"/>
    <property type="match status" value="1"/>
</dbReference>
<dbReference type="InterPro" id="IPR000270">
    <property type="entry name" value="PB1_dom"/>
</dbReference>
<feature type="region of interest" description="Disordered" evidence="1">
    <location>
        <begin position="355"/>
        <end position="528"/>
    </location>
</feature>
<organism evidence="3 4">
    <name type="scientific">Agaricus bisporus var. burnettii</name>
    <dbReference type="NCBI Taxonomy" id="192524"/>
    <lineage>
        <taxon>Eukaryota</taxon>
        <taxon>Fungi</taxon>
        <taxon>Dikarya</taxon>
        <taxon>Basidiomycota</taxon>
        <taxon>Agaricomycotina</taxon>
        <taxon>Agaricomycetes</taxon>
        <taxon>Agaricomycetidae</taxon>
        <taxon>Agaricales</taxon>
        <taxon>Agaricineae</taxon>
        <taxon>Agaricaceae</taxon>
        <taxon>Agaricus</taxon>
    </lineage>
</organism>
<dbReference type="SUPFAM" id="SSF54277">
    <property type="entry name" value="CAD &amp; PB1 domains"/>
    <property type="match status" value="1"/>
</dbReference>
<dbReference type="Gene3D" id="3.80.10.10">
    <property type="entry name" value="Ribonuclease Inhibitor"/>
    <property type="match status" value="1"/>
</dbReference>
<dbReference type="EMBL" id="JABXXO010000001">
    <property type="protein sequence ID" value="KAF7785000.1"/>
    <property type="molecule type" value="Genomic_DNA"/>
</dbReference>
<protein>
    <recommendedName>
        <fullName evidence="2">PB1 domain-containing protein</fullName>
    </recommendedName>
</protein>
<feature type="region of interest" description="Disordered" evidence="1">
    <location>
        <begin position="193"/>
        <end position="262"/>
    </location>
</feature>
<reference evidence="3 4" key="1">
    <citation type="journal article" name="Sci. Rep.">
        <title>Telomere-to-telomere assembled and centromere annotated genomes of the two main subspecies of the button mushroom Agaricus bisporus reveal especially polymorphic chromosome ends.</title>
        <authorList>
            <person name="Sonnenberg A.S.M."/>
            <person name="Sedaghat-Telgerd N."/>
            <person name="Lavrijssen B."/>
            <person name="Ohm R.A."/>
            <person name="Hendrickx P.M."/>
            <person name="Scholtmeijer K."/>
            <person name="Baars J.J.P."/>
            <person name="van Peer A."/>
        </authorList>
    </citation>
    <scope>NUCLEOTIDE SEQUENCE [LARGE SCALE GENOMIC DNA]</scope>
    <source>
        <strain evidence="3 4">H119_p4</strain>
    </source>
</reference>
<feature type="domain" description="PB1" evidence="2">
    <location>
        <begin position="2"/>
        <end position="82"/>
    </location>
</feature>
<proteinExistence type="predicted"/>
<evidence type="ECO:0000313" key="3">
    <source>
        <dbReference type="EMBL" id="KAF7785000.1"/>
    </source>
</evidence>
<dbReference type="SMART" id="SM00666">
    <property type="entry name" value="PB1"/>
    <property type="match status" value="1"/>
</dbReference>
<evidence type="ECO:0000256" key="1">
    <source>
        <dbReference type="SAM" id="MobiDB-lite"/>
    </source>
</evidence>
<dbReference type="Gene3D" id="1.20.1280.50">
    <property type="match status" value="1"/>
</dbReference>
<dbReference type="InterPro" id="IPR001810">
    <property type="entry name" value="F-box_dom"/>
</dbReference>
<dbReference type="InterPro" id="IPR053793">
    <property type="entry name" value="PB1-like"/>
</dbReference>
<feature type="compositionally biased region" description="Low complexity" evidence="1">
    <location>
        <begin position="401"/>
        <end position="412"/>
    </location>
</feature>
<evidence type="ECO:0000313" key="4">
    <source>
        <dbReference type="Proteomes" id="UP000629468"/>
    </source>
</evidence>
<accession>A0A8H7FCB2</accession>
<feature type="compositionally biased region" description="Low complexity" evidence="1">
    <location>
        <begin position="171"/>
        <end position="180"/>
    </location>
</feature>
<name>A0A8H7FCB2_AGABI</name>